<evidence type="ECO:0000256" key="6">
    <source>
        <dbReference type="ARBA" id="ARBA00023163"/>
    </source>
</evidence>
<dbReference type="Pfam" id="PF00292">
    <property type="entry name" value="PAX"/>
    <property type="match status" value="1"/>
</dbReference>
<dbReference type="InterPro" id="IPR036388">
    <property type="entry name" value="WH-like_DNA-bd_sf"/>
</dbReference>
<dbReference type="EnsemblMetazoa" id="AALB006342-RA">
    <property type="protein sequence ID" value="AALB006342-PA"/>
    <property type="gene ID" value="AALB006342"/>
</dbReference>
<dbReference type="GO" id="GO:0000978">
    <property type="term" value="F:RNA polymerase II cis-regulatory region sequence-specific DNA binding"/>
    <property type="evidence" value="ECO:0007669"/>
    <property type="project" value="TreeGrafter"/>
</dbReference>
<dbReference type="PANTHER" id="PTHR45636:SF41">
    <property type="entry name" value="PAIRED BOX PROTEIN PAX-6-RELATED"/>
    <property type="match status" value="1"/>
</dbReference>
<organism evidence="9 10">
    <name type="scientific">Anopheles albimanus</name>
    <name type="common">New world malaria mosquito</name>
    <dbReference type="NCBI Taxonomy" id="7167"/>
    <lineage>
        <taxon>Eukaryota</taxon>
        <taxon>Metazoa</taxon>
        <taxon>Ecdysozoa</taxon>
        <taxon>Arthropoda</taxon>
        <taxon>Hexapoda</taxon>
        <taxon>Insecta</taxon>
        <taxon>Pterygota</taxon>
        <taxon>Neoptera</taxon>
        <taxon>Endopterygota</taxon>
        <taxon>Diptera</taxon>
        <taxon>Nematocera</taxon>
        <taxon>Culicoidea</taxon>
        <taxon>Culicidae</taxon>
        <taxon>Anophelinae</taxon>
        <taxon>Anopheles</taxon>
    </lineage>
</organism>
<feature type="compositionally biased region" description="Basic and acidic residues" evidence="8">
    <location>
        <begin position="145"/>
        <end position="155"/>
    </location>
</feature>
<evidence type="ECO:0000256" key="8">
    <source>
        <dbReference type="SAM" id="MobiDB-lite"/>
    </source>
</evidence>
<feature type="compositionally biased region" description="Low complexity" evidence="8">
    <location>
        <begin position="208"/>
        <end position="231"/>
    </location>
</feature>
<reference evidence="9" key="2">
    <citation type="submission" date="2022-08" db="UniProtKB">
        <authorList>
            <consortium name="EnsemblMetazoa"/>
        </authorList>
    </citation>
    <scope>IDENTIFICATION</scope>
    <source>
        <strain evidence="9">STECLA/ALBI9_A</strain>
    </source>
</reference>
<dbReference type="GO" id="GO:0000981">
    <property type="term" value="F:DNA-binding transcription factor activity, RNA polymerase II-specific"/>
    <property type="evidence" value="ECO:0007669"/>
    <property type="project" value="TreeGrafter"/>
</dbReference>
<dbReference type="PANTHER" id="PTHR45636">
    <property type="entry name" value="PAIRED BOX PROTEIN PAX-6-RELATED-RELATED"/>
    <property type="match status" value="1"/>
</dbReference>
<feature type="region of interest" description="Disordered" evidence="8">
    <location>
        <begin position="38"/>
        <end position="98"/>
    </location>
</feature>
<dbReference type="Gene3D" id="1.10.10.10">
    <property type="entry name" value="Winged helix-like DNA-binding domain superfamily/Winged helix DNA-binding domain"/>
    <property type="match status" value="1"/>
</dbReference>
<proteinExistence type="predicted"/>
<feature type="region of interest" description="Disordered" evidence="8">
    <location>
        <begin position="198"/>
        <end position="231"/>
    </location>
</feature>
<dbReference type="STRING" id="7167.A0A182FIJ7"/>
<dbReference type="VEuPathDB" id="VectorBase:AALB006342"/>
<dbReference type="InterPro" id="IPR001523">
    <property type="entry name" value="Paired_dom"/>
</dbReference>
<dbReference type="VEuPathDB" id="VectorBase:AALB20_038706"/>
<dbReference type="InterPro" id="IPR043565">
    <property type="entry name" value="PAX_fam"/>
</dbReference>
<dbReference type="PROSITE" id="PS51057">
    <property type="entry name" value="PAIRED_2"/>
    <property type="match status" value="1"/>
</dbReference>
<sequence>MFAWEIRDKLLADGICVHDNVPSVSSINRIVRNKAAEKAKFNSQRSDNSGLDSPRIMSRSSQQQQQQQNQQDCLNQQMQAEQEAMKSPQQQQQQQQQQQVENVASQSYSINGLLGLSQKSLSGSGSKRRRIKEDPDMKGTMLGCIKRDKDSKELSADGMLHDGGGNNNKQGVPGQEQQQQQDKGHDMFVGGVDFVSTLGMAQDDSPDHQQQQQSSPFGSMRSGRGSSMHSPIRSRENALFLLAGGGAGAGAGAGEKSHKYHRTDEPMPTVGVIVEDDSTARKHQQQQLQQQHQAAAAHQQQQPSDVKTAYDKIISGELVAGGGGGGGTVKRNTATSAATEPTTLTQSIEFLSDMNNNIAQNQHQSFAAGASAAYDGAYSAADGASVEAAAQAVHLNPHLAACSSNYSAFLQNTDQFAAATNPDLIFPSAAYTQYTTAPGYGSFNYNSSFANNNLCRDLGQIHYPDEQ</sequence>
<name>A0A182FIJ7_ANOAL</name>
<protein>
    <submittedName>
        <fullName evidence="9">Uncharacterized protein</fullName>
    </submittedName>
</protein>
<evidence type="ECO:0000256" key="1">
    <source>
        <dbReference type="ARBA" id="ARBA00004123"/>
    </source>
</evidence>
<dbReference type="GO" id="GO:0005634">
    <property type="term" value="C:nucleus"/>
    <property type="evidence" value="ECO:0007669"/>
    <property type="project" value="UniProtKB-SubCell"/>
</dbReference>
<comment type="subcellular location">
    <subcellularLocation>
        <location evidence="1">Nucleus</location>
    </subcellularLocation>
</comment>
<reference evidence="9 10" key="1">
    <citation type="journal article" date="2017" name="G3 (Bethesda)">
        <title>The Physical Genome Mapping of Anopheles albimanus Corrected Scaffold Misassemblies and Identified Interarm Rearrangements in Genus Anopheles.</title>
        <authorList>
            <person name="Artemov G.N."/>
            <person name="Peery A.N."/>
            <person name="Jiang X."/>
            <person name="Tu Z."/>
            <person name="Stegniy V.N."/>
            <person name="Sharakhova M.V."/>
            <person name="Sharakhov I.V."/>
        </authorList>
    </citation>
    <scope>NUCLEOTIDE SEQUENCE [LARGE SCALE GENOMIC DNA]</scope>
    <source>
        <strain evidence="9 10">ALBI9_A</strain>
    </source>
</reference>
<feature type="region of interest" description="Disordered" evidence="8">
    <location>
        <begin position="278"/>
        <end position="305"/>
    </location>
</feature>
<keyword evidence="2" id="KW-0217">Developmental protein</keyword>
<dbReference type="AlphaFoldDB" id="A0A182FIJ7"/>
<keyword evidence="5" id="KW-0238">DNA-binding</keyword>
<dbReference type="SUPFAM" id="SSF46689">
    <property type="entry name" value="Homeodomain-like"/>
    <property type="match status" value="1"/>
</dbReference>
<evidence type="ECO:0000313" key="10">
    <source>
        <dbReference type="Proteomes" id="UP000069272"/>
    </source>
</evidence>
<feature type="compositionally biased region" description="Polar residues" evidence="8">
    <location>
        <begin position="41"/>
        <end position="51"/>
    </location>
</feature>
<dbReference type="InterPro" id="IPR009057">
    <property type="entry name" value="Homeodomain-like_sf"/>
</dbReference>
<dbReference type="Proteomes" id="UP000069272">
    <property type="component" value="Chromosome X"/>
</dbReference>
<evidence type="ECO:0000256" key="7">
    <source>
        <dbReference type="ARBA" id="ARBA00023242"/>
    </source>
</evidence>
<evidence type="ECO:0000256" key="5">
    <source>
        <dbReference type="ARBA" id="ARBA00023125"/>
    </source>
</evidence>
<keyword evidence="3" id="KW-0563">Paired box</keyword>
<feature type="compositionally biased region" description="Low complexity" evidence="8">
    <location>
        <begin position="89"/>
        <end position="98"/>
    </location>
</feature>
<feature type="region of interest" description="Disordered" evidence="8">
    <location>
        <begin position="116"/>
        <end position="183"/>
    </location>
</feature>
<evidence type="ECO:0000256" key="4">
    <source>
        <dbReference type="ARBA" id="ARBA00023015"/>
    </source>
</evidence>
<feature type="compositionally biased region" description="Low complexity" evidence="8">
    <location>
        <begin position="116"/>
        <end position="125"/>
    </location>
</feature>
<feature type="compositionally biased region" description="Low complexity" evidence="8">
    <location>
        <begin position="62"/>
        <end position="79"/>
    </location>
</feature>
<keyword evidence="4" id="KW-0805">Transcription regulation</keyword>
<evidence type="ECO:0000256" key="3">
    <source>
        <dbReference type="ARBA" id="ARBA00022724"/>
    </source>
</evidence>
<feature type="compositionally biased region" description="Low complexity" evidence="8">
    <location>
        <begin position="285"/>
        <end position="302"/>
    </location>
</feature>
<keyword evidence="7" id="KW-0539">Nucleus</keyword>
<evidence type="ECO:0000313" key="9">
    <source>
        <dbReference type="EnsemblMetazoa" id="AALB006342-PA"/>
    </source>
</evidence>
<keyword evidence="6" id="KW-0804">Transcription</keyword>
<accession>A0A182FIJ7</accession>
<evidence type="ECO:0000256" key="2">
    <source>
        <dbReference type="ARBA" id="ARBA00022473"/>
    </source>
</evidence>
<keyword evidence="10" id="KW-1185">Reference proteome</keyword>